<proteinExistence type="predicted"/>
<dbReference type="InterPro" id="IPR029058">
    <property type="entry name" value="AB_hydrolase_fold"/>
</dbReference>
<evidence type="ECO:0000313" key="3">
    <source>
        <dbReference type="Proteomes" id="UP001177769"/>
    </source>
</evidence>
<dbReference type="Proteomes" id="UP001177769">
    <property type="component" value="Chromosome"/>
</dbReference>
<organism evidence="2 3">
    <name type="scientific">Paucibacter sediminis</name>
    <dbReference type="NCBI Taxonomy" id="3019553"/>
    <lineage>
        <taxon>Bacteria</taxon>
        <taxon>Pseudomonadati</taxon>
        <taxon>Pseudomonadota</taxon>
        <taxon>Betaproteobacteria</taxon>
        <taxon>Burkholderiales</taxon>
        <taxon>Sphaerotilaceae</taxon>
        <taxon>Roseateles</taxon>
    </lineage>
</organism>
<sequence length="309" mass="34732">MKRFITLALAATLGLGAPARAADPLPLPAVESGRIERLENFPSKFVDARHVDVWLPEGYSPARRYQVLYMHDGQMLFDPSTSWNRQAWKVDRALGRLLQQGQVPDTLVVGIWNNGRYRHAEYFPQKFLPFMPADLRERYIREALQGKPLADAYLRFLVEELKPAIDQRYPTLPDAAHTFVMGSSMGGLISVYAMNEYPQVFGGAAGLSTHWVGAHRPNATLPLAAYRYLQGALAAPEGHRLYQDHGTTELDALYAPYQPFVDELVRERGYREQGAQANFLSRVFPGSGHNEAAWAARLEIPLLFLLGPR</sequence>
<keyword evidence="2" id="KW-0378">Hydrolase</keyword>
<keyword evidence="1" id="KW-0732">Signal</keyword>
<evidence type="ECO:0000313" key="2">
    <source>
        <dbReference type="EMBL" id="WIT14307.1"/>
    </source>
</evidence>
<dbReference type="SUPFAM" id="SSF53474">
    <property type="entry name" value="alpha/beta-Hydrolases"/>
    <property type="match status" value="1"/>
</dbReference>
<dbReference type="PANTHER" id="PTHR48098">
    <property type="entry name" value="ENTEROCHELIN ESTERASE-RELATED"/>
    <property type="match status" value="1"/>
</dbReference>
<dbReference type="Pfam" id="PF00756">
    <property type="entry name" value="Esterase"/>
    <property type="match status" value="1"/>
</dbReference>
<reference evidence="2" key="1">
    <citation type="submission" date="2023-01" db="EMBL/GenBank/DDBJ databases">
        <title>Whole genome sequence of Paucibacter sp. S2-9 isolated from pond sediment.</title>
        <authorList>
            <person name="Jung J.Y."/>
        </authorList>
    </citation>
    <scope>NUCLEOTIDE SEQUENCE</scope>
    <source>
        <strain evidence="2">S2-9</strain>
    </source>
</reference>
<dbReference type="KEGG" id="pais:PFX98_11990"/>
<name>A0AA95NFW3_9BURK</name>
<protein>
    <submittedName>
        <fullName evidence="2">Alpha/beta hydrolase-fold protein</fullName>
    </submittedName>
</protein>
<dbReference type="InterPro" id="IPR000801">
    <property type="entry name" value="Esterase-like"/>
</dbReference>
<dbReference type="EMBL" id="CP116346">
    <property type="protein sequence ID" value="WIT14307.1"/>
    <property type="molecule type" value="Genomic_DNA"/>
</dbReference>
<dbReference type="InterPro" id="IPR050583">
    <property type="entry name" value="Mycobacterial_A85_antigen"/>
</dbReference>
<dbReference type="Gene3D" id="3.40.50.1820">
    <property type="entry name" value="alpha/beta hydrolase"/>
    <property type="match status" value="1"/>
</dbReference>
<feature type="signal peptide" evidence="1">
    <location>
        <begin position="1"/>
        <end position="21"/>
    </location>
</feature>
<feature type="chain" id="PRO_5041679046" evidence="1">
    <location>
        <begin position="22"/>
        <end position="309"/>
    </location>
</feature>
<evidence type="ECO:0000256" key="1">
    <source>
        <dbReference type="SAM" id="SignalP"/>
    </source>
</evidence>
<keyword evidence="3" id="KW-1185">Reference proteome</keyword>
<gene>
    <name evidence="2" type="ORF">PFX98_11990</name>
</gene>
<dbReference type="AlphaFoldDB" id="A0AA95NFW3"/>
<dbReference type="GO" id="GO:0016787">
    <property type="term" value="F:hydrolase activity"/>
    <property type="evidence" value="ECO:0007669"/>
    <property type="project" value="UniProtKB-KW"/>
</dbReference>
<dbReference type="RefSeq" id="WP_285235435.1">
    <property type="nucleotide sequence ID" value="NZ_CP116346.1"/>
</dbReference>
<dbReference type="PANTHER" id="PTHR48098:SF6">
    <property type="entry name" value="FERRI-BACILLIBACTIN ESTERASE BESA"/>
    <property type="match status" value="1"/>
</dbReference>
<accession>A0AA95NFW3</accession>